<reference evidence="1 2" key="1">
    <citation type="submission" date="2020-04" db="EMBL/GenBank/DDBJ databases">
        <title>Draft genome sequence of Caldanaerobacter sunterraneus. strain 1523vc isolated from Griffin hot spring, Kamchatka, Russia.</title>
        <authorList>
            <person name="Toshchakov S.V."/>
            <person name="Podosokorskaya O.A."/>
            <person name="Kublanov I.V."/>
            <person name="Korzhenkov A."/>
            <person name="Patrushev M.V."/>
        </authorList>
    </citation>
    <scope>NUCLEOTIDE SEQUENCE [LARGE SCALE GENOMIC DNA]</scope>
    <source>
        <strain evidence="1 2">1523vc</strain>
    </source>
</reference>
<dbReference type="Gene3D" id="1.10.3230.30">
    <property type="entry name" value="Phage gp6-like head-tail connector protein"/>
    <property type="match status" value="1"/>
</dbReference>
<accession>A0A7Y2L7T0</accession>
<proteinExistence type="predicted"/>
<evidence type="ECO:0000313" key="1">
    <source>
        <dbReference type="EMBL" id="NNG67339.1"/>
    </source>
</evidence>
<organism evidence="1 2">
    <name type="scientific">Caldanaerobacter subterraneus</name>
    <dbReference type="NCBI Taxonomy" id="911092"/>
    <lineage>
        <taxon>Bacteria</taxon>
        <taxon>Bacillati</taxon>
        <taxon>Bacillota</taxon>
        <taxon>Clostridia</taxon>
        <taxon>Thermoanaerobacterales</taxon>
        <taxon>Thermoanaerobacteraceae</taxon>
        <taxon>Caldanaerobacter</taxon>
    </lineage>
</organism>
<evidence type="ECO:0000313" key="2">
    <source>
        <dbReference type="Proteomes" id="UP000529861"/>
    </source>
</evidence>
<gene>
    <name evidence="1" type="ORF">HKI81_08915</name>
</gene>
<sequence length="98" mass="11030">MILTLQEAKEFLKVDNEVEDTLIQGLITSAEEYIKNATGKTFDSTNELAKLAVKLLVAHWYENRGIDLASVNTRKVSFSLDVILTQLKYCYESDVTAV</sequence>
<dbReference type="InterPro" id="IPR021146">
    <property type="entry name" value="Phage_gp6-like_head-tail"/>
</dbReference>
<dbReference type="EMBL" id="JABEQB010000025">
    <property type="protein sequence ID" value="NNG67339.1"/>
    <property type="molecule type" value="Genomic_DNA"/>
</dbReference>
<dbReference type="Proteomes" id="UP000529861">
    <property type="component" value="Unassembled WGS sequence"/>
</dbReference>
<dbReference type="AlphaFoldDB" id="A0A7Y2L7T0"/>
<dbReference type="RefSeq" id="WP_170271199.1">
    <property type="nucleotide sequence ID" value="NZ_JABEQB010000025.1"/>
</dbReference>
<dbReference type="CDD" id="cd08054">
    <property type="entry name" value="gp6"/>
    <property type="match status" value="1"/>
</dbReference>
<protein>
    <submittedName>
        <fullName evidence="1">Phage gp6-like head-tail connector protein</fullName>
    </submittedName>
</protein>
<name>A0A7Y2L7T0_9THEO</name>
<dbReference type="Pfam" id="PF05135">
    <property type="entry name" value="Phage_connect_1"/>
    <property type="match status" value="1"/>
</dbReference>
<dbReference type="InterPro" id="IPR006450">
    <property type="entry name" value="Phage_HK97_gp6-like"/>
</dbReference>
<dbReference type="NCBIfam" id="TIGR01560">
    <property type="entry name" value="put_DNA_pack"/>
    <property type="match status" value="1"/>
</dbReference>
<comment type="caution">
    <text evidence="1">The sequence shown here is derived from an EMBL/GenBank/DDBJ whole genome shotgun (WGS) entry which is preliminary data.</text>
</comment>